<dbReference type="GO" id="GO:0007043">
    <property type="term" value="P:cell-cell junction assembly"/>
    <property type="evidence" value="ECO:0007669"/>
    <property type="project" value="TreeGrafter"/>
</dbReference>
<keyword evidence="4" id="KW-0677">Repeat</keyword>
<dbReference type="PANTHER" id="PTHR24027:SF422">
    <property type="entry name" value="CADHERIN DOMAIN-CONTAINING PROTEIN"/>
    <property type="match status" value="1"/>
</dbReference>
<dbReference type="PROSITE" id="PS50268">
    <property type="entry name" value="CADHERIN_2"/>
    <property type="match status" value="2"/>
</dbReference>
<dbReference type="GO" id="GO:0007156">
    <property type="term" value="P:homophilic cell adhesion via plasma membrane adhesion molecules"/>
    <property type="evidence" value="ECO:0007669"/>
    <property type="project" value="InterPro"/>
</dbReference>
<dbReference type="Proteomes" id="UP000038040">
    <property type="component" value="Unplaced"/>
</dbReference>
<dbReference type="Pfam" id="PF00028">
    <property type="entry name" value="Cadherin"/>
    <property type="match status" value="1"/>
</dbReference>
<dbReference type="GO" id="GO:0008013">
    <property type="term" value="F:beta-catenin binding"/>
    <property type="evidence" value="ECO:0007669"/>
    <property type="project" value="TreeGrafter"/>
</dbReference>
<keyword evidence="2 9" id="KW-0812">Transmembrane</keyword>
<dbReference type="GO" id="GO:0016339">
    <property type="term" value="P:calcium-dependent cell-cell adhesion via plasma membrane cell adhesion molecules"/>
    <property type="evidence" value="ECO:0007669"/>
    <property type="project" value="TreeGrafter"/>
</dbReference>
<accession>A0A158Q5W3</accession>
<dbReference type="STRING" id="318479.A0A158Q5W3"/>
<dbReference type="CDD" id="cd11304">
    <property type="entry name" value="Cadherin_repeat"/>
    <property type="match status" value="1"/>
</dbReference>
<organism evidence="12 14">
    <name type="scientific">Dracunculus medinensis</name>
    <name type="common">Guinea worm</name>
    <dbReference type="NCBI Taxonomy" id="318479"/>
    <lineage>
        <taxon>Eukaryota</taxon>
        <taxon>Metazoa</taxon>
        <taxon>Ecdysozoa</taxon>
        <taxon>Nematoda</taxon>
        <taxon>Chromadorea</taxon>
        <taxon>Rhabditida</taxon>
        <taxon>Spirurina</taxon>
        <taxon>Dracunculoidea</taxon>
        <taxon>Dracunculidae</taxon>
        <taxon>Dracunculus</taxon>
    </lineage>
</organism>
<dbReference type="GO" id="GO:0005912">
    <property type="term" value="C:adherens junction"/>
    <property type="evidence" value="ECO:0007669"/>
    <property type="project" value="TreeGrafter"/>
</dbReference>
<dbReference type="SMART" id="SM00112">
    <property type="entry name" value="CA"/>
    <property type="match status" value="1"/>
</dbReference>
<evidence type="ECO:0000313" key="11">
    <source>
        <dbReference type="EMBL" id="VDN60412.1"/>
    </source>
</evidence>
<evidence type="ECO:0000256" key="1">
    <source>
        <dbReference type="ARBA" id="ARBA00004167"/>
    </source>
</evidence>
<dbReference type="GO" id="GO:0016477">
    <property type="term" value="P:cell migration"/>
    <property type="evidence" value="ECO:0007669"/>
    <property type="project" value="TreeGrafter"/>
</dbReference>
<dbReference type="EMBL" id="UYYG01001214">
    <property type="protein sequence ID" value="VDN60412.1"/>
    <property type="molecule type" value="Genomic_DNA"/>
</dbReference>
<evidence type="ECO:0000256" key="5">
    <source>
        <dbReference type="ARBA" id="ARBA00022837"/>
    </source>
</evidence>
<dbReference type="WBParaSite" id="DME_0000844101-mRNA-1">
    <property type="protein sequence ID" value="DME_0000844101-mRNA-1"/>
    <property type="gene ID" value="DME_0000844101"/>
</dbReference>
<dbReference type="InterPro" id="IPR039808">
    <property type="entry name" value="Cadherin"/>
</dbReference>
<keyword evidence="5 8" id="KW-0106">Calcium</keyword>
<comment type="subcellular location">
    <subcellularLocation>
        <location evidence="1">Membrane</location>
        <topology evidence="1">Single-pass membrane protein</topology>
    </subcellularLocation>
</comment>
<protein>
    <submittedName>
        <fullName evidence="14">CA domain-containing protein</fullName>
    </submittedName>
</protein>
<dbReference type="GO" id="GO:0016342">
    <property type="term" value="C:catenin complex"/>
    <property type="evidence" value="ECO:0007669"/>
    <property type="project" value="TreeGrafter"/>
</dbReference>
<keyword evidence="6 9" id="KW-1133">Transmembrane helix</keyword>
<dbReference type="GO" id="GO:0000902">
    <property type="term" value="P:cell morphogenesis"/>
    <property type="evidence" value="ECO:0007669"/>
    <property type="project" value="TreeGrafter"/>
</dbReference>
<feature type="domain" description="Cadherin" evidence="10">
    <location>
        <begin position="94"/>
        <end position="201"/>
    </location>
</feature>
<reference evidence="11 13" key="2">
    <citation type="submission" date="2018-11" db="EMBL/GenBank/DDBJ databases">
        <authorList>
            <consortium name="Pathogen Informatics"/>
        </authorList>
    </citation>
    <scope>NUCLEOTIDE SEQUENCE [LARGE SCALE GENOMIC DNA]</scope>
</reference>
<evidence type="ECO:0000256" key="2">
    <source>
        <dbReference type="ARBA" id="ARBA00022692"/>
    </source>
</evidence>
<dbReference type="FunFam" id="2.60.40.60:FF:000104">
    <property type="entry name" value="cadherin-23 isoform X1"/>
    <property type="match status" value="1"/>
</dbReference>
<evidence type="ECO:0000259" key="10">
    <source>
        <dbReference type="PROSITE" id="PS50268"/>
    </source>
</evidence>
<dbReference type="GO" id="GO:0044331">
    <property type="term" value="P:cell-cell adhesion mediated by cadherin"/>
    <property type="evidence" value="ECO:0007669"/>
    <property type="project" value="TreeGrafter"/>
</dbReference>
<evidence type="ECO:0000256" key="8">
    <source>
        <dbReference type="PROSITE-ProRule" id="PRU00043"/>
    </source>
</evidence>
<proteinExistence type="predicted"/>
<evidence type="ECO:0000256" key="7">
    <source>
        <dbReference type="ARBA" id="ARBA00023136"/>
    </source>
</evidence>
<keyword evidence="7 9" id="KW-0472">Membrane</keyword>
<evidence type="ECO:0000313" key="13">
    <source>
        <dbReference type="Proteomes" id="UP000274756"/>
    </source>
</evidence>
<dbReference type="InterPro" id="IPR015919">
    <property type="entry name" value="Cadherin-like_sf"/>
</dbReference>
<evidence type="ECO:0000256" key="3">
    <source>
        <dbReference type="ARBA" id="ARBA00022729"/>
    </source>
</evidence>
<evidence type="ECO:0000313" key="12">
    <source>
        <dbReference type="Proteomes" id="UP000038040"/>
    </source>
</evidence>
<dbReference type="GO" id="GO:0045296">
    <property type="term" value="F:cadherin binding"/>
    <property type="evidence" value="ECO:0007669"/>
    <property type="project" value="TreeGrafter"/>
</dbReference>
<keyword evidence="3" id="KW-0732">Signal</keyword>
<dbReference type="GO" id="GO:0005509">
    <property type="term" value="F:calcium ion binding"/>
    <property type="evidence" value="ECO:0007669"/>
    <property type="project" value="UniProtKB-UniRule"/>
</dbReference>
<dbReference type="InterPro" id="IPR002126">
    <property type="entry name" value="Cadherin-like_dom"/>
</dbReference>
<reference evidence="14" key="1">
    <citation type="submission" date="2016-04" db="UniProtKB">
        <authorList>
            <consortium name="WormBaseParasite"/>
        </authorList>
    </citation>
    <scope>IDENTIFICATION</scope>
</reference>
<evidence type="ECO:0000313" key="14">
    <source>
        <dbReference type="WBParaSite" id="DME_0000844101-mRNA-1"/>
    </source>
</evidence>
<feature type="transmembrane region" description="Helical" evidence="9">
    <location>
        <begin position="478"/>
        <end position="501"/>
    </location>
</feature>
<feature type="domain" description="Cadherin" evidence="10">
    <location>
        <begin position="295"/>
        <end position="388"/>
    </location>
</feature>
<dbReference type="OrthoDB" id="6250271at2759"/>
<dbReference type="PANTHER" id="PTHR24027">
    <property type="entry name" value="CADHERIN-23"/>
    <property type="match status" value="1"/>
</dbReference>
<dbReference type="Gene3D" id="2.60.40.60">
    <property type="entry name" value="Cadherins"/>
    <property type="match status" value="2"/>
</dbReference>
<evidence type="ECO:0000256" key="9">
    <source>
        <dbReference type="SAM" id="Phobius"/>
    </source>
</evidence>
<sequence length="582" mass="65772">MPSKNIPMVLVESEMLEVKEKRGRRSILAKLPIFGNSFGPEPEIQLRLVKGIEIAELDAGQKIIKLKKTLDRDELNISTFVTVKDVNDNAPQFSADSYFFDLPEELPVGTIVFMKIKATDKDQLGPNSFINYRILPSEYSRYLNIVDPTSPILTVADRIDFEQLKQFDLVVEAKDSGDPPRLSTANIHVTVTDIDDLNPIFQHDLYYATPHSKGILDVSPEQIFAIDGDTLGAAIEYSIHGVGSENYAISNLGVVRAISDNVPPATLIVKAKELNRNERFSMTILKIENEQIHFDLSLYSVKLMDNVELNTEIIRIHAISPNKEINITYNIENREEAIVDVDKLTGWVFIKAPLKDKKYSYRLSATDGKMKAWTRLDIAVENNKAPIFDKNSYSFRIGQTSSIGSVRASVSENTIKKNDRFELKSKNWYFTIDDNGQIKKLMKPPLPAELVVIAEGLNGLRSFTTVNISLDAIPISTFTTVSAIIFGIIVLFSIILIFIVIRRLINIWRQKHVCWLRTTGNNSIIMSKSKSFDSGYPIEEENEKNRDLDNYMNSSSFPVSISPLRTLSNFPIKTTRYSFQNS</sequence>
<evidence type="ECO:0000256" key="4">
    <source>
        <dbReference type="ARBA" id="ARBA00022737"/>
    </source>
</evidence>
<name>A0A158Q5W3_DRAME</name>
<dbReference type="Proteomes" id="UP000274756">
    <property type="component" value="Unassembled WGS sequence"/>
</dbReference>
<dbReference type="PRINTS" id="PR00205">
    <property type="entry name" value="CADHERIN"/>
</dbReference>
<gene>
    <name evidence="11" type="ORF">DME_LOCUS10385</name>
</gene>
<dbReference type="AlphaFoldDB" id="A0A158Q5W3"/>
<dbReference type="GO" id="GO:0034332">
    <property type="term" value="P:adherens junction organization"/>
    <property type="evidence" value="ECO:0007669"/>
    <property type="project" value="TreeGrafter"/>
</dbReference>
<keyword evidence="13" id="KW-1185">Reference proteome</keyword>
<dbReference type="SUPFAM" id="SSF49313">
    <property type="entry name" value="Cadherin-like"/>
    <property type="match status" value="3"/>
</dbReference>
<evidence type="ECO:0000256" key="6">
    <source>
        <dbReference type="ARBA" id="ARBA00022989"/>
    </source>
</evidence>